<comment type="caution">
    <text evidence="1">The sequence shown here is derived from an EMBL/GenBank/DDBJ whole genome shotgun (WGS) entry which is preliminary data.</text>
</comment>
<gene>
    <name evidence="1" type="ORF">BZA70DRAFT_291459</name>
</gene>
<protein>
    <submittedName>
        <fullName evidence="1">Uncharacterized protein</fullName>
    </submittedName>
</protein>
<keyword evidence="2" id="KW-1185">Reference proteome</keyword>
<proteinExistence type="predicted"/>
<accession>A0ABR1F0Q5</accession>
<evidence type="ECO:0000313" key="1">
    <source>
        <dbReference type="EMBL" id="KAK7203429.1"/>
    </source>
</evidence>
<dbReference type="EMBL" id="JBBJBU010000012">
    <property type="protein sequence ID" value="KAK7203429.1"/>
    <property type="molecule type" value="Genomic_DNA"/>
</dbReference>
<dbReference type="RefSeq" id="XP_064766462.1">
    <property type="nucleotide sequence ID" value="XM_064914299.1"/>
</dbReference>
<dbReference type="GeneID" id="90039811"/>
<evidence type="ECO:0000313" key="2">
    <source>
        <dbReference type="Proteomes" id="UP001498771"/>
    </source>
</evidence>
<organism evidence="1 2">
    <name type="scientific">Myxozyma melibiosi</name>
    <dbReference type="NCBI Taxonomy" id="54550"/>
    <lineage>
        <taxon>Eukaryota</taxon>
        <taxon>Fungi</taxon>
        <taxon>Dikarya</taxon>
        <taxon>Ascomycota</taxon>
        <taxon>Saccharomycotina</taxon>
        <taxon>Lipomycetes</taxon>
        <taxon>Lipomycetales</taxon>
        <taxon>Lipomycetaceae</taxon>
        <taxon>Myxozyma</taxon>
    </lineage>
</organism>
<sequence>MSPIRKLVFTTFAVFCAISIFYVISDAYRSDSQLFIPYKANKLKVSNKDESVVKEKQVTVTASDTAKTQPTRPASLLDDIPAHCDDPYLRPGFLRMPWRDESRETYVGTRWIPYYNDVLAQQPLSPAAQYPNPDLAQAPELIFKDSSVPTSLRTQAPYDWMSLLYQFTLSEVVPIPAETMQEYINRLSWLRNKRVLMLGDSVDRVMIYNFCKELKAHESNFQNSLMGKHTTAYCRIPSLNFTIIHWHFPSMLSARPDWWWIPYIRHVPFEERVEKLFLANQTEDLGTAVAGMNGRAPDLIIYQSLLWDWMAFNQGDQDEPARDLFWSELDFYRSRLSMFVDYFRNLFGADVPMMYRAVIPTHEMVDSSVILRQLDTMARHVADEKGVEVFEWGHTMDGYLDEYRDKLHVRHGPHSYLYANMLLYYLFRAVGGKETRGQIIEWPANDTEKAAERWNLGKAWEECHPYNMRRASH</sequence>
<dbReference type="Proteomes" id="UP001498771">
    <property type="component" value="Unassembled WGS sequence"/>
</dbReference>
<reference evidence="1 2" key="1">
    <citation type="submission" date="2024-03" db="EMBL/GenBank/DDBJ databases">
        <title>Genome-scale model development and genomic sequencing of the oleaginous clade Lipomyces.</title>
        <authorList>
            <consortium name="Lawrence Berkeley National Laboratory"/>
            <person name="Czajka J.J."/>
            <person name="Han Y."/>
            <person name="Kim J."/>
            <person name="Mondo S.J."/>
            <person name="Hofstad B.A."/>
            <person name="Robles A."/>
            <person name="Haridas S."/>
            <person name="Riley R."/>
            <person name="LaButti K."/>
            <person name="Pangilinan J."/>
            <person name="Andreopoulos W."/>
            <person name="Lipzen A."/>
            <person name="Yan J."/>
            <person name="Wang M."/>
            <person name="Ng V."/>
            <person name="Grigoriev I.V."/>
            <person name="Spatafora J.W."/>
            <person name="Magnuson J.K."/>
            <person name="Baker S.E."/>
            <person name="Pomraning K.R."/>
        </authorList>
    </citation>
    <scope>NUCLEOTIDE SEQUENCE [LARGE SCALE GENOMIC DNA]</scope>
    <source>
        <strain evidence="1 2">Phaff 52-87</strain>
    </source>
</reference>
<name>A0ABR1F0Q5_9ASCO</name>